<keyword evidence="8" id="KW-0535">Nitrogen fixation</keyword>
<feature type="region of interest" description="Disordered" evidence="13">
    <location>
        <begin position="1"/>
        <end position="31"/>
    </location>
</feature>
<dbReference type="InterPro" id="IPR004358">
    <property type="entry name" value="Sig_transdc_His_kin-like_C"/>
</dbReference>
<keyword evidence="3" id="KW-0547">Nucleotide-binding</keyword>
<dbReference type="SMART" id="SM00388">
    <property type="entry name" value="HisKA"/>
    <property type="match status" value="1"/>
</dbReference>
<dbReference type="Gene3D" id="3.30.565.10">
    <property type="entry name" value="Histidine kinase-like ATPase, C-terminal domain"/>
    <property type="match status" value="1"/>
</dbReference>
<reference evidence="15" key="1">
    <citation type="submission" date="2018-05" db="EMBL/GenBank/DDBJ databases">
        <authorList>
            <person name="Lanie J.A."/>
            <person name="Ng W.-L."/>
            <person name="Kazmierczak K.M."/>
            <person name="Andrzejewski T.M."/>
            <person name="Davidsen T.M."/>
            <person name="Wayne K.J."/>
            <person name="Tettelin H."/>
            <person name="Glass J.I."/>
            <person name="Rusch D."/>
            <person name="Podicherti R."/>
            <person name="Tsui H.-C.T."/>
            <person name="Winkler M.E."/>
        </authorList>
    </citation>
    <scope>NUCLEOTIDE SEQUENCE</scope>
</reference>
<keyword evidence="7" id="KW-0902">Two-component regulatory system</keyword>
<evidence type="ECO:0000256" key="1">
    <source>
        <dbReference type="ARBA" id="ARBA00022553"/>
    </source>
</evidence>
<dbReference type="NCBIfam" id="TIGR00229">
    <property type="entry name" value="sensory_box"/>
    <property type="match status" value="1"/>
</dbReference>
<dbReference type="InterPro" id="IPR003594">
    <property type="entry name" value="HATPase_dom"/>
</dbReference>
<keyword evidence="5" id="KW-0378">Hydrolase</keyword>
<dbReference type="Gene3D" id="3.30.450.20">
    <property type="entry name" value="PAS domain"/>
    <property type="match status" value="1"/>
</dbReference>
<dbReference type="InterPro" id="IPR013767">
    <property type="entry name" value="PAS_fold"/>
</dbReference>
<evidence type="ECO:0000256" key="3">
    <source>
        <dbReference type="ARBA" id="ARBA00022741"/>
    </source>
</evidence>
<evidence type="ECO:0000259" key="14">
    <source>
        <dbReference type="PROSITE" id="PS50109"/>
    </source>
</evidence>
<dbReference type="InterPro" id="IPR036097">
    <property type="entry name" value="HisK_dim/P_sf"/>
</dbReference>
<evidence type="ECO:0000256" key="6">
    <source>
        <dbReference type="ARBA" id="ARBA00022840"/>
    </source>
</evidence>
<dbReference type="AlphaFoldDB" id="A0A381UC03"/>
<comment type="function">
    <text evidence="9">Member of the two-component regulatory system NtrB/NtrC, which controls expression of the nitrogen-regulated (ntr) genes in response to nitrogen limitation. Under conditions of nitrogen limitation, NtrB autophosphorylates and transfers the phosphoryl group to NtrC. In the presence of nitrogen, acts as a phosphatase that dephosphorylates and inactivates NtrC.</text>
</comment>
<dbReference type="SUPFAM" id="SSF55874">
    <property type="entry name" value="ATPase domain of HSP90 chaperone/DNA topoisomerase II/histidine kinase"/>
    <property type="match status" value="1"/>
</dbReference>
<dbReference type="GO" id="GO:0006355">
    <property type="term" value="P:regulation of DNA-templated transcription"/>
    <property type="evidence" value="ECO:0007669"/>
    <property type="project" value="InterPro"/>
</dbReference>
<sequence>VYRWVDDNGTESAEQRSKSTAGRWGSGQRTVDSPQTEMCAVEILNGLTTGVIVVAADGTMQRLNASAEVMLGISAARGQGQSFYTLFPDFTGLVELSQRALSERQSFGQELSIASPLRNGKVLDLAVRVTPLMDPDGRELLVFELIDATQRHQINRENALMTQHGASRRMITQLAHEIRNPLGGLRGAAQLLERQLPGEELREFTRIIIGEADRLATLMDSLLGPVGQLRKEIVNLHELLEHVAALVETEAGKGFVVQRDYDPSLPTMRLDRNRLIQALLNLARNALQATGVDGAVVFRTRALTNTVVGHERHRLVASIEIEDDGPGVPDDIADKIFYPLVSGRDKGTGLGLSLAQDLVSRHHGLVEYQSEPGQTVFVVRLPIVTGLDLPAATNGVEGG</sequence>
<evidence type="ECO:0000256" key="11">
    <source>
        <dbReference type="ARBA" id="ARBA00042313"/>
    </source>
</evidence>
<dbReference type="SUPFAM" id="SSF55785">
    <property type="entry name" value="PYP-like sensor domain (PAS domain)"/>
    <property type="match status" value="1"/>
</dbReference>
<dbReference type="PROSITE" id="PS50109">
    <property type="entry name" value="HIS_KIN"/>
    <property type="match status" value="1"/>
</dbReference>
<dbReference type="InterPro" id="IPR000014">
    <property type="entry name" value="PAS"/>
</dbReference>
<evidence type="ECO:0000256" key="12">
    <source>
        <dbReference type="ARBA" id="ARBA00043094"/>
    </source>
</evidence>
<evidence type="ECO:0000256" key="8">
    <source>
        <dbReference type="ARBA" id="ARBA00023231"/>
    </source>
</evidence>
<keyword evidence="1" id="KW-0597">Phosphoprotein</keyword>
<evidence type="ECO:0000256" key="4">
    <source>
        <dbReference type="ARBA" id="ARBA00022777"/>
    </source>
</evidence>
<evidence type="ECO:0000256" key="2">
    <source>
        <dbReference type="ARBA" id="ARBA00022679"/>
    </source>
</evidence>
<gene>
    <name evidence="15" type="ORF">METZ01_LOCUS78125</name>
</gene>
<dbReference type="InterPro" id="IPR036890">
    <property type="entry name" value="HATPase_C_sf"/>
</dbReference>
<dbReference type="GO" id="GO:0016787">
    <property type="term" value="F:hydrolase activity"/>
    <property type="evidence" value="ECO:0007669"/>
    <property type="project" value="UniProtKB-KW"/>
</dbReference>
<dbReference type="EMBL" id="UINC01006068">
    <property type="protein sequence ID" value="SVA25271.1"/>
    <property type="molecule type" value="Genomic_DNA"/>
</dbReference>
<proteinExistence type="predicted"/>
<keyword evidence="4" id="KW-0418">Kinase</keyword>
<dbReference type="SUPFAM" id="SSF47384">
    <property type="entry name" value="Homodimeric domain of signal transducing histidine kinase"/>
    <property type="match status" value="1"/>
</dbReference>
<dbReference type="InterPro" id="IPR003661">
    <property type="entry name" value="HisK_dim/P_dom"/>
</dbReference>
<keyword evidence="6" id="KW-0067">ATP-binding</keyword>
<organism evidence="15">
    <name type="scientific">marine metagenome</name>
    <dbReference type="NCBI Taxonomy" id="408172"/>
    <lineage>
        <taxon>unclassified sequences</taxon>
        <taxon>metagenomes</taxon>
        <taxon>ecological metagenomes</taxon>
    </lineage>
</organism>
<evidence type="ECO:0000256" key="5">
    <source>
        <dbReference type="ARBA" id="ARBA00022801"/>
    </source>
</evidence>
<dbReference type="GO" id="GO:0000155">
    <property type="term" value="F:phosphorelay sensor kinase activity"/>
    <property type="evidence" value="ECO:0007669"/>
    <property type="project" value="InterPro"/>
</dbReference>
<dbReference type="CDD" id="cd00082">
    <property type="entry name" value="HisKA"/>
    <property type="match status" value="1"/>
</dbReference>
<evidence type="ECO:0000256" key="9">
    <source>
        <dbReference type="ARBA" id="ARBA00037696"/>
    </source>
</evidence>
<keyword evidence="2" id="KW-0808">Transferase</keyword>
<protein>
    <recommendedName>
        <fullName evidence="10">Sensory histidine kinase/phosphatase NtrB</fullName>
    </recommendedName>
    <alternativeName>
        <fullName evidence="11">Nitrogen regulation protein NR(II)</fullName>
    </alternativeName>
    <alternativeName>
        <fullName evidence="12">Nitrogen regulator II</fullName>
    </alternativeName>
</protein>
<feature type="non-terminal residue" evidence="15">
    <location>
        <position position="1"/>
    </location>
</feature>
<dbReference type="Pfam" id="PF00512">
    <property type="entry name" value="HisKA"/>
    <property type="match status" value="1"/>
</dbReference>
<dbReference type="CDD" id="cd00130">
    <property type="entry name" value="PAS"/>
    <property type="match status" value="1"/>
</dbReference>
<dbReference type="PANTHER" id="PTHR43065:SF16">
    <property type="entry name" value="SENSORY HISTIDINE KINASE_PHOSPHATASE NTRB"/>
    <property type="match status" value="1"/>
</dbReference>
<accession>A0A381UC03</accession>
<dbReference type="NCBIfam" id="NF008293">
    <property type="entry name" value="PRK11073.1"/>
    <property type="match status" value="1"/>
</dbReference>
<feature type="domain" description="Histidine kinase" evidence="14">
    <location>
        <begin position="173"/>
        <end position="385"/>
    </location>
</feature>
<dbReference type="Pfam" id="PF02518">
    <property type="entry name" value="HATPase_c"/>
    <property type="match status" value="1"/>
</dbReference>
<name>A0A381UC03_9ZZZZ</name>
<dbReference type="GO" id="GO:0005524">
    <property type="term" value="F:ATP binding"/>
    <property type="evidence" value="ECO:0007669"/>
    <property type="project" value="UniProtKB-KW"/>
</dbReference>
<evidence type="ECO:0000256" key="10">
    <source>
        <dbReference type="ARBA" id="ARBA00039567"/>
    </source>
</evidence>
<dbReference type="InterPro" id="IPR005467">
    <property type="entry name" value="His_kinase_dom"/>
</dbReference>
<dbReference type="Gene3D" id="1.10.287.130">
    <property type="match status" value="1"/>
</dbReference>
<dbReference type="PANTHER" id="PTHR43065">
    <property type="entry name" value="SENSOR HISTIDINE KINASE"/>
    <property type="match status" value="1"/>
</dbReference>
<evidence type="ECO:0000256" key="7">
    <source>
        <dbReference type="ARBA" id="ARBA00023012"/>
    </source>
</evidence>
<evidence type="ECO:0000256" key="13">
    <source>
        <dbReference type="SAM" id="MobiDB-lite"/>
    </source>
</evidence>
<dbReference type="Pfam" id="PF00989">
    <property type="entry name" value="PAS"/>
    <property type="match status" value="1"/>
</dbReference>
<evidence type="ECO:0000313" key="15">
    <source>
        <dbReference type="EMBL" id="SVA25271.1"/>
    </source>
</evidence>
<dbReference type="SMART" id="SM00387">
    <property type="entry name" value="HATPase_c"/>
    <property type="match status" value="1"/>
</dbReference>
<dbReference type="InterPro" id="IPR035965">
    <property type="entry name" value="PAS-like_dom_sf"/>
</dbReference>
<dbReference type="PRINTS" id="PR00344">
    <property type="entry name" value="BCTRLSENSOR"/>
</dbReference>